<feature type="transmembrane region" description="Helical" evidence="2">
    <location>
        <begin position="209"/>
        <end position="234"/>
    </location>
</feature>
<protein>
    <submittedName>
        <fullName evidence="4">TRAP transporter fused permease subunit</fullName>
    </submittedName>
</protein>
<feature type="transmembrane region" description="Helical" evidence="2">
    <location>
        <begin position="373"/>
        <end position="390"/>
    </location>
</feature>
<dbReference type="RefSeq" id="WP_216633398.1">
    <property type="nucleotide sequence ID" value="NZ_JAHLQN010000001.1"/>
</dbReference>
<feature type="transmembrane region" description="Helical" evidence="2">
    <location>
        <begin position="493"/>
        <end position="512"/>
    </location>
</feature>
<dbReference type="Pfam" id="PF06808">
    <property type="entry name" value="DctM"/>
    <property type="match status" value="1"/>
</dbReference>
<comment type="caution">
    <text evidence="4">The sequence shown here is derived from an EMBL/GenBank/DDBJ whole genome shotgun (WGS) entry which is preliminary data.</text>
</comment>
<evidence type="ECO:0000313" key="5">
    <source>
        <dbReference type="Proteomes" id="UP000787672"/>
    </source>
</evidence>
<dbReference type="EMBL" id="JAHLQN010000001">
    <property type="protein sequence ID" value="MBU5628111.1"/>
    <property type="molecule type" value="Genomic_DNA"/>
</dbReference>
<feature type="transmembrane region" description="Helical" evidence="2">
    <location>
        <begin position="553"/>
        <end position="572"/>
    </location>
</feature>
<feature type="transmembrane region" description="Helical" evidence="2">
    <location>
        <begin position="72"/>
        <end position="89"/>
    </location>
</feature>
<evidence type="ECO:0000256" key="2">
    <source>
        <dbReference type="SAM" id="Phobius"/>
    </source>
</evidence>
<feature type="transmembrane region" description="Helical" evidence="2">
    <location>
        <begin position="584"/>
        <end position="609"/>
    </location>
</feature>
<feature type="transmembrane region" description="Helical" evidence="2">
    <location>
        <begin position="288"/>
        <end position="318"/>
    </location>
</feature>
<keyword evidence="2" id="KW-0472">Membrane</keyword>
<evidence type="ECO:0000259" key="3">
    <source>
        <dbReference type="Pfam" id="PF06808"/>
    </source>
</evidence>
<feature type="transmembrane region" description="Helical" evidence="2">
    <location>
        <begin position="518"/>
        <end position="541"/>
    </location>
</feature>
<feature type="transmembrane region" description="Helical" evidence="2">
    <location>
        <begin position="39"/>
        <end position="60"/>
    </location>
</feature>
<name>A0ABS6FCV2_9FIRM</name>
<feature type="transmembrane region" description="Helical" evidence="2">
    <location>
        <begin position="156"/>
        <end position="173"/>
    </location>
</feature>
<dbReference type="PANTHER" id="PTHR43849:SF2">
    <property type="entry name" value="BLL3936 PROTEIN"/>
    <property type="match status" value="1"/>
</dbReference>
<keyword evidence="2" id="KW-0812">Transmembrane</keyword>
<evidence type="ECO:0000313" key="4">
    <source>
        <dbReference type="EMBL" id="MBU5628111.1"/>
    </source>
</evidence>
<keyword evidence="5" id="KW-1185">Reference proteome</keyword>
<keyword evidence="2" id="KW-1133">Transmembrane helix</keyword>
<feature type="transmembrane region" description="Helical" evidence="2">
    <location>
        <begin position="467"/>
        <end position="486"/>
    </location>
</feature>
<reference evidence="4 5" key="1">
    <citation type="submission" date="2021-06" db="EMBL/GenBank/DDBJ databases">
        <authorList>
            <person name="Sun Q."/>
            <person name="Li D."/>
        </authorList>
    </citation>
    <scope>NUCLEOTIDE SEQUENCE [LARGE SCALE GENOMIC DNA]</scope>
    <source>
        <strain evidence="4 5">MSJ-2</strain>
    </source>
</reference>
<organism evidence="4 5">
    <name type="scientific">Dysosmobacter acutus</name>
    <dbReference type="NCBI Taxonomy" id="2841504"/>
    <lineage>
        <taxon>Bacteria</taxon>
        <taxon>Bacillati</taxon>
        <taxon>Bacillota</taxon>
        <taxon>Clostridia</taxon>
        <taxon>Eubacteriales</taxon>
        <taxon>Oscillospiraceae</taxon>
        <taxon>Dysosmobacter</taxon>
    </lineage>
</organism>
<feature type="transmembrane region" description="Helical" evidence="2">
    <location>
        <begin position="101"/>
        <end position="119"/>
    </location>
</feature>
<feature type="transmembrane region" description="Helical" evidence="2">
    <location>
        <begin position="621"/>
        <end position="651"/>
    </location>
</feature>
<feature type="transmembrane region" description="Helical" evidence="2">
    <location>
        <begin position="324"/>
        <end position="346"/>
    </location>
</feature>
<gene>
    <name evidence="4" type="ORF">KQI82_14455</name>
</gene>
<feature type="domain" description="TRAP C4-dicarboxylate transport system permease DctM subunit" evidence="3">
    <location>
        <begin position="144"/>
        <end position="579"/>
    </location>
</feature>
<feature type="transmembrane region" description="Helical" evidence="2">
    <location>
        <begin position="131"/>
        <end position="149"/>
    </location>
</feature>
<sequence>MDLDDKKLQEDEVRDEKRKIEAEEEVNKDNSRLATMPPLVRHGFTILSIIGILIACYYMMHLRWFGVMSATTYYYTIFAVFGCSAFLLTPATKKYANRIPWFDYVLTLLALAIPLYFAVHGTEINMVGWVPAPDNFKLALAVIYSLMLLEMVRRGAGRAFFIICIVFGLYPLICEHLPGMLAGIGFDLKTLFSYYCYGSEGISGLPGNITGTILIGFLMFANLLICSGAGPFFIDLAQALCGKYRGGTAKVAVLTSAFFGMLSGSPISNVVSSGSITIPAMKKSGYDAVYAGGIEAVAATGGILMPPVMGSIVFVMVAMSGFTYAQVMMAAVFPALCYYGGLLLQVDAYAANRGMKGLPADQCLKVREVLKRGWYVVVVLIFLCVGLVFFRWGEITPYYASGLLIVLSWFDKNPKNRLTPKNLYKACALIGKAITQICALMLPFTFIIAGLITTGMAASFATSITRLGGENVVAVVALTIVACYLMGIMGMDIVAYMFFAVSVAPALVGAGLDKMAVHLFLIYYPLLAVITPPVATVAFVASSVAGAPAMKTGWKACQLGCVVYFLPLYFLYEPAILLQGGNLLISLYHMAFVALGTFTLASGLGGYMIKLGRMYNMFERLLFCLGGILIAFPRTNITLIGLAFMIAGFVLHRISAKKSAGGPGAPQIIP</sequence>
<dbReference type="InterPro" id="IPR011853">
    <property type="entry name" value="TRAP_DctM-Dct_fused"/>
</dbReference>
<dbReference type="Proteomes" id="UP000787672">
    <property type="component" value="Unassembled WGS sequence"/>
</dbReference>
<accession>A0ABS6FCV2</accession>
<feature type="transmembrane region" description="Helical" evidence="2">
    <location>
        <begin position="433"/>
        <end position="461"/>
    </location>
</feature>
<dbReference type="PANTHER" id="PTHR43849">
    <property type="entry name" value="BLL3936 PROTEIN"/>
    <property type="match status" value="1"/>
</dbReference>
<dbReference type="NCBIfam" id="TIGR02123">
    <property type="entry name" value="TRAP_fused"/>
    <property type="match status" value="1"/>
</dbReference>
<dbReference type="InterPro" id="IPR010656">
    <property type="entry name" value="DctM"/>
</dbReference>
<evidence type="ECO:0000256" key="1">
    <source>
        <dbReference type="SAM" id="MobiDB-lite"/>
    </source>
</evidence>
<feature type="region of interest" description="Disordered" evidence="1">
    <location>
        <begin position="1"/>
        <end position="21"/>
    </location>
</feature>
<proteinExistence type="predicted"/>